<gene>
    <name evidence="4" type="ORF">TH63_18935</name>
</gene>
<dbReference type="EMBL" id="CP010777">
    <property type="protein sequence ID" value="AKQ47833.1"/>
    <property type="molecule type" value="Genomic_DNA"/>
</dbReference>
<feature type="chain" id="PRO_5005212116" description="Phosphatidic acid phosphatase type 2/haloperoxidase domain-containing protein" evidence="2">
    <location>
        <begin position="24"/>
        <end position="265"/>
    </location>
</feature>
<feature type="signal peptide" evidence="2">
    <location>
        <begin position="1"/>
        <end position="23"/>
    </location>
</feature>
<dbReference type="SMART" id="SM00014">
    <property type="entry name" value="acidPPc"/>
    <property type="match status" value="1"/>
</dbReference>
<evidence type="ECO:0000259" key="3">
    <source>
        <dbReference type="SMART" id="SM00014"/>
    </source>
</evidence>
<sequence length="265" mass="28877">MKVRHLAVVPCLWVALLAGPAQAQVVADSTRQTVAVDTAKVVEKGRDPYLQKGELRKRLIMPAVFLGTGLLLIDNGIYDREDIRRDLRTNLFPNFKTDIDDYLIFAPAISLVAFDILSSQNRHAVTRQVGLLAASGALASAIMWPLKKVTNEPRPNGENNYSFPSGHTTYAFVVATMVSREFKGKSKWIGIASYAAAGTTGLFRVLNDAHWMSDVLAGAGVGVLSTNLVYLANDRWFKNAGFNAQFMPTILPNGSPGLGMVILLD</sequence>
<dbReference type="CDD" id="cd03394">
    <property type="entry name" value="PAP2_like_5"/>
    <property type="match status" value="1"/>
</dbReference>
<evidence type="ECO:0000256" key="1">
    <source>
        <dbReference type="SAM" id="Phobius"/>
    </source>
</evidence>
<dbReference type="STRING" id="1379910.TH63_18935"/>
<dbReference type="KEGG" id="ruf:TH63_18935"/>
<dbReference type="SUPFAM" id="SSF48317">
    <property type="entry name" value="Acid phosphatase/Vanadium-dependent haloperoxidase"/>
    <property type="match status" value="1"/>
</dbReference>
<dbReference type="PATRIC" id="fig|1379910.4.peg.4125"/>
<name>A0A0H4VR39_9BACT</name>
<dbReference type="AlphaFoldDB" id="A0A0H4VR39"/>
<dbReference type="InterPro" id="IPR036938">
    <property type="entry name" value="PAP2/HPO_sf"/>
</dbReference>
<dbReference type="InterPro" id="IPR000326">
    <property type="entry name" value="PAP2/HPO"/>
</dbReference>
<keyword evidence="2" id="KW-0732">Signal</keyword>
<feature type="domain" description="Phosphatidic acid phosphatase type 2/haloperoxidase" evidence="3">
    <location>
        <begin position="130"/>
        <end position="230"/>
    </location>
</feature>
<reference evidence="4 5" key="1">
    <citation type="submission" date="2015-01" db="EMBL/GenBank/DDBJ databases">
        <title>Rufibacter sp./DG31D/ whole genome sequencing.</title>
        <authorList>
            <person name="Kim M.K."/>
            <person name="Srinivasan S."/>
            <person name="Lee J.-J."/>
        </authorList>
    </citation>
    <scope>NUCLEOTIDE SEQUENCE [LARGE SCALE GENOMIC DNA]</scope>
    <source>
        <strain evidence="4 5">DG31D</strain>
    </source>
</reference>
<keyword evidence="1" id="KW-1133">Transmembrane helix</keyword>
<protein>
    <recommendedName>
        <fullName evidence="3">Phosphatidic acid phosphatase type 2/haloperoxidase domain-containing protein</fullName>
    </recommendedName>
</protein>
<evidence type="ECO:0000313" key="4">
    <source>
        <dbReference type="EMBL" id="AKQ47833.1"/>
    </source>
</evidence>
<keyword evidence="1" id="KW-0812">Transmembrane</keyword>
<evidence type="ECO:0000256" key="2">
    <source>
        <dbReference type="SAM" id="SignalP"/>
    </source>
</evidence>
<feature type="transmembrane region" description="Helical" evidence="1">
    <location>
        <begin position="212"/>
        <end position="232"/>
    </location>
</feature>
<dbReference type="Pfam" id="PF01569">
    <property type="entry name" value="PAP2"/>
    <property type="match status" value="1"/>
</dbReference>
<proteinExistence type="predicted"/>
<organism evidence="4 5">
    <name type="scientific">Rufibacter radiotolerans</name>
    <dbReference type="NCBI Taxonomy" id="1379910"/>
    <lineage>
        <taxon>Bacteria</taxon>
        <taxon>Pseudomonadati</taxon>
        <taxon>Bacteroidota</taxon>
        <taxon>Cytophagia</taxon>
        <taxon>Cytophagales</taxon>
        <taxon>Hymenobacteraceae</taxon>
        <taxon>Rufibacter</taxon>
    </lineage>
</organism>
<accession>A0A0H4VR39</accession>
<feature type="transmembrane region" description="Helical" evidence="1">
    <location>
        <begin position="129"/>
        <end position="146"/>
    </location>
</feature>
<evidence type="ECO:0000313" key="5">
    <source>
        <dbReference type="Proteomes" id="UP000036458"/>
    </source>
</evidence>
<keyword evidence="5" id="KW-1185">Reference proteome</keyword>
<dbReference type="Proteomes" id="UP000036458">
    <property type="component" value="Chromosome"/>
</dbReference>
<keyword evidence="1" id="KW-0472">Membrane</keyword>
<dbReference type="Gene3D" id="1.20.144.10">
    <property type="entry name" value="Phosphatidic acid phosphatase type 2/haloperoxidase"/>
    <property type="match status" value="1"/>
</dbReference>
<dbReference type="PANTHER" id="PTHR14969:SF13">
    <property type="entry name" value="AT30094P"/>
    <property type="match status" value="1"/>
</dbReference>
<feature type="transmembrane region" description="Helical" evidence="1">
    <location>
        <begin position="59"/>
        <end position="78"/>
    </location>
</feature>
<dbReference type="PANTHER" id="PTHR14969">
    <property type="entry name" value="SPHINGOSINE-1-PHOSPHATE PHOSPHOHYDROLASE"/>
    <property type="match status" value="1"/>
</dbReference>